<protein>
    <recommendedName>
        <fullName evidence="8">Xylanolytic transcriptional activator regulatory domain-containing protein</fullName>
    </recommendedName>
</protein>
<evidence type="ECO:0000256" key="7">
    <source>
        <dbReference type="SAM" id="MobiDB-lite"/>
    </source>
</evidence>
<dbReference type="Pfam" id="PF04082">
    <property type="entry name" value="Fungal_trans"/>
    <property type="match status" value="1"/>
</dbReference>
<dbReference type="OrthoDB" id="1747771at2759"/>
<evidence type="ECO:0000313" key="10">
    <source>
        <dbReference type="Proteomes" id="UP000612746"/>
    </source>
</evidence>
<evidence type="ECO:0000256" key="6">
    <source>
        <dbReference type="ARBA" id="ARBA00023242"/>
    </source>
</evidence>
<feature type="region of interest" description="Disordered" evidence="7">
    <location>
        <begin position="132"/>
        <end position="152"/>
    </location>
</feature>
<evidence type="ECO:0000313" key="9">
    <source>
        <dbReference type="EMBL" id="KAG2179727.1"/>
    </source>
</evidence>
<keyword evidence="4" id="KW-0238">DNA-binding</keyword>
<proteinExistence type="predicted"/>
<feature type="region of interest" description="Disordered" evidence="7">
    <location>
        <begin position="46"/>
        <end position="77"/>
    </location>
</feature>
<gene>
    <name evidence="9" type="ORF">INT44_006575</name>
</gene>
<evidence type="ECO:0000256" key="3">
    <source>
        <dbReference type="ARBA" id="ARBA00023015"/>
    </source>
</evidence>
<keyword evidence="6" id="KW-0539">Nucleus</keyword>
<reference evidence="9" key="1">
    <citation type="submission" date="2020-12" db="EMBL/GenBank/DDBJ databases">
        <title>Metabolic potential, ecology and presence of endohyphal bacteria is reflected in genomic diversity of Mucoromycotina.</title>
        <authorList>
            <person name="Muszewska A."/>
            <person name="Okrasinska A."/>
            <person name="Steczkiewicz K."/>
            <person name="Drgas O."/>
            <person name="Orlowska M."/>
            <person name="Perlinska-Lenart U."/>
            <person name="Aleksandrzak-Piekarczyk T."/>
            <person name="Szatraj K."/>
            <person name="Zielenkiewicz U."/>
            <person name="Pilsyk S."/>
            <person name="Malc E."/>
            <person name="Mieczkowski P."/>
            <person name="Kruszewska J.S."/>
            <person name="Biernat P."/>
            <person name="Pawlowska J."/>
        </authorList>
    </citation>
    <scope>NUCLEOTIDE SEQUENCE</scope>
    <source>
        <strain evidence="9">WA0000051536</strain>
    </source>
</reference>
<evidence type="ECO:0000256" key="4">
    <source>
        <dbReference type="ARBA" id="ARBA00023125"/>
    </source>
</evidence>
<name>A0A8H7PSY2_9FUNG</name>
<evidence type="ECO:0000259" key="8">
    <source>
        <dbReference type="SMART" id="SM00906"/>
    </source>
</evidence>
<keyword evidence="5" id="KW-0804">Transcription</keyword>
<dbReference type="InterPro" id="IPR051615">
    <property type="entry name" value="Transcr_Regulatory_Elem"/>
</dbReference>
<keyword evidence="2" id="KW-0862">Zinc</keyword>
<dbReference type="PANTHER" id="PTHR31313">
    <property type="entry name" value="TY1 ENHANCER ACTIVATOR"/>
    <property type="match status" value="1"/>
</dbReference>
<keyword evidence="3" id="KW-0805">Transcription regulation</keyword>
<organism evidence="9 10">
    <name type="scientific">Umbelopsis vinacea</name>
    <dbReference type="NCBI Taxonomy" id="44442"/>
    <lineage>
        <taxon>Eukaryota</taxon>
        <taxon>Fungi</taxon>
        <taxon>Fungi incertae sedis</taxon>
        <taxon>Mucoromycota</taxon>
        <taxon>Mucoromycotina</taxon>
        <taxon>Umbelopsidomycetes</taxon>
        <taxon>Umbelopsidales</taxon>
        <taxon>Umbelopsidaceae</taxon>
        <taxon>Umbelopsis</taxon>
    </lineage>
</organism>
<dbReference type="AlphaFoldDB" id="A0A8H7PSY2"/>
<keyword evidence="1" id="KW-0479">Metal-binding</keyword>
<sequence length="608" mass="69222">MYKSRANVELGDRERAERINARIHNLISNIFSLTRPKQNPVLQIENQPSQQTSSETIKQLQVNSSNHDGTSGQQSTLIKKEKDDLPFKLPAGWRLIAQGGGLSMETNIHTLGELYNTLQAIRQELFYEGSPPISKNLGDPRTTRSRMGGPAGVDRLTLRRQYGYYITSPDSSLSPAKRNSGNQLSRYPPEVLDRLIQLHLNCTSHCPVDKQAYLWRYRERKLPRPLTYAIYACSALHAYRCHPEFDHLDYLEDLAEKSYTLARDLVNFDEMRMITIETLMVMQYYKAGCGQLREAYSIFGSAVRMAHALHLYENCNNPHASPQERENSRRLWAWIAWFDMSYVIFSGYVPMLCDDKTRLIQLTAQPTDDEAARDFIESRSLIIQGLQNGVRYALSKDEDNDGWELGIPSPRAMKLLDDLHRWRASLKPTFEVPELSPTLEGGDGHPKYTTRHRHLYLKHAQYYIFLLVIHKPFVKSLQPESASIDDADIEDESSFSFEKHALDICTTAAFSLTEIVSIYGSVNDYCMFTQTIFPQLLDGLASAGRVHLLNAGIIQARTPMVIKKDLRKKSLAALQRIIQVISNGPIFKLAHAQAMVNDFSNKLANSTF</sequence>
<keyword evidence="10" id="KW-1185">Reference proteome</keyword>
<dbReference type="PANTHER" id="PTHR31313:SF81">
    <property type="entry name" value="TY1 ENHANCER ACTIVATOR"/>
    <property type="match status" value="1"/>
</dbReference>
<dbReference type="GO" id="GO:0008270">
    <property type="term" value="F:zinc ion binding"/>
    <property type="evidence" value="ECO:0007669"/>
    <property type="project" value="InterPro"/>
</dbReference>
<comment type="caution">
    <text evidence="9">The sequence shown here is derived from an EMBL/GenBank/DDBJ whole genome shotgun (WGS) entry which is preliminary data.</text>
</comment>
<evidence type="ECO:0000256" key="5">
    <source>
        <dbReference type="ARBA" id="ARBA00023163"/>
    </source>
</evidence>
<dbReference type="InterPro" id="IPR007219">
    <property type="entry name" value="XnlR_reg_dom"/>
</dbReference>
<evidence type="ECO:0000256" key="1">
    <source>
        <dbReference type="ARBA" id="ARBA00022723"/>
    </source>
</evidence>
<dbReference type="EMBL" id="JAEPRA010000010">
    <property type="protein sequence ID" value="KAG2179727.1"/>
    <property type="molecule type" value="Genomic_DNA"/>
</dbReference>
<dbReference type="CDD" id="cd12148">
    <property type="entry name" value="fungal_TF_MHR"/>
    <property type="match status" value="1"/>
</dbReference>
<accession>A0A8H7PSY2</accession>
<dbReference type="GO" id="GO:0003677">
    <property type="term" value="F:DNA binding"/>
    <property type="evidence" value="ECO:0007669"/>
    <property type="project" value="UniProtKB-KW"/>
</dbReference>
<feature type="domain" description="Xylanolytic transcriptional activator regulatory" evidence="8">
    <location>
        <begin position="295"/>
        <end position="369"/>
    </location>
</feature>
<dbReference type="SMART" id="SM00906">
    <property type="entry name" value="Fungal_trans"/>
    <property type="match status" value="1"/>
</dbReference>
<dbReference type="Proteomes" id="UP000612746">
    <property type="component" value="Unassembled WGS sequence"/>
</dbReference>
<dbReference type="GO" id="GO:0006351">
    <property type="term" value="P:DNA-templated transcription"/>
    <property type="evidence" value="ECO:0007669"/>
    <property type="project" value="InterPro"/>
</dbReference>
<evidence type="ECO:0000256" key="2">
    <source>
        <dbReference type="ARBA" id="ARBA00022833"/>
    </source>
</evidence>